<evidence type="ECO:0000256" key="7">
    <source>
        <dbReference type="SAM" id="SignalP"/>
    </source>
</evidence>
<keyword evidence="9" id="KW-0675">Receptor</keyword>
<dbReference type="SUPFAM" id="SSF49452">
    <property type="entry name" value="Starch-binding domain-like"/>
    <property type="match status" value="1"/>
</dbReference>
<dbReference type="Gene3D" id="2.60.40.1120">
    <property type="entry name" value="Carboxypeptidase-like, regulatory domain"/>
    <property type="match status" value="1"/>
</dbReference>
<dbReference type="Gene3D" id="2.40.170.20">
    <property type="entry name" value="TonB-dependent receptor, beta-barrel domain"/>
    <property type="match status" value="1"/>
</dbReference>
<evidence type="ECO:0000313" key="10">
    <source>
        <dbReference type="Proteomes" id="UP001629244"/>
    </source>
</evidence>
<dbReference type="PANTHER" id="PTHR30069">
    <property type="entry name" value="TONB-DEPENDENT OUTER MEMBRANE RECEPTOR"/>
    <property type="match status" value="1"/>
</dbReference>
<keyword evidence="6" id="KW-0998">Cell outer membrane</keyword>
<evidence type="ECO:0000256" key="1">
    <source>
        <dbReference type="ARBA" id="ARBA00004571"/>
    </source>
</evidence>
<feature type="domain" description="TonB-dependent transporter Oar-like beta-barrel" evidence="8">
    <location>
        <begin position="243"/>
        <end position="329"/>
    </location>
</feature>
<evidence type="ECO:0000256" key="4">
    <source>
        <dbReference type="ARBA" id="ARBA00022692"/>
    </source>
</evidence>
<evidence type="ECO:0000259" key="8">
    <source>
        <dbReference type="Pfam" id="PF25183"/>
    </source>
</evidence>
<evidence type="ECO:0000256" key="3">
    <source>
        <dbReference type="ARBA" id="ARBA00022452"/>
    </source>
</evidence>
<sequence>MMNFRSKRSSLIRGVSAGAFAVALVASTAAFAQTTGTLQGRVDGATPGTAVTVTDTVTGRSTTVTVGPDGRFTIVGLRPSTYRVEAEGQEAQDVSLPVGQTVNVELAPPPQAAAGEEVVITASRARAEVRTATIGTSVSQAQIESLPQSSRNFLNFAALAPGVTLSADENNKRIQAGGVSSNNVNVFVDGTSQKNQVGFGGVAGQNFSQGNPFPQSAIQEFRVETQNFKAEYENAGSAIITAITKTGGERFSGGAFGKFIPKSFYGRPFFDRPGEANNPNGDREKPDYKRWEFGADLGGPIIPGVLHFFAAYEGQRKTQPGIAVNLTDPSIPGSIVSANSGSFPADFKQDLYFGKLTMFASDRDTLNASYFLRQESDVRDYGGTRLREGARDIGTETKNAQFEWSHRGEGFLNELTLSYFKSFTGTPTISDGPEYKLLNPSGGEVLIGGANSFQQANDQESYTFKNNFTYTGWDRHVVKAGFKVSMNTLTRIEDAFANGSYSFNAVGFTGFESSTPVRATISLLPPTPMEADNVQVGLFMQDDWTIDDHWTVNLGLRWDYESNNFNNNYQTPFKVANALRNYQPWQAAGIDPEDYITDGTRRKPFTGAFQPRIGVSYDVNGDRDLILFAGAGRYYDRNIFYLASLETLFNNIRSDATVNFCGAAGLPACSVPGGNTANGELQWNPAYRDPQTLREAVGQAGLSGDIWVINNDAKVPYTDQFTLGVRKRLGDIQLSASIAHNRSHDAFIFVRGNRQPDGNYTPDGDGWIRDNFPASGRPAGYTGRLNIGSSEGEARYTALYLTADKTYTKASGWGATASLTVSDAKSNQAIGFDEGQMFNAGRQDAFGWQPTRGLERWRFVATGIGDLPFGFQIAGTLTLASGPRFGNVDFSRTPSPNCVQADGVTPGGCTYYNDAGVFSPKDDIAYKNLDLRLAKTFKIPGIGGELTADFEVFNVFDWVNRNYSTWGAGSGANPPLEENSTVGYARTFQAGLKYRF</sequence>
<proteinExistence type="predicted"/>
<feature type="domain" description="TonB-dependent transporter Oar-like beta-barrel" evidence="8">
    <location>
        <begin position="395"/>
        <end position="871"/>
    </location>
</feature>
<gene>
    <name evidence="9" type="ORF">ABS767_03510</name>
</gene>
<comment type="caution">
    <text evidence="9">The sequence shown here is derived from an EMBL/GenBank/DDBJ whole genome shotgun (WGS) entry which is preliminary data.</text>
</comment>
<dbReference type="InterPro" id="IPR037066">
    <property type="entry name" value="Plug_dom_sf"/>
</dbReference>
<keyword evidence="7" id="KW-0732">Signal</keyword>
<comment type="subcellular location">
    <subcellularLocation>
        <location evidence="1">Cell outer membrane</location>
        <topology evidence="1">Multi-pass membrane protein</topology>
    </subcellularLocation>
</comment>
<evidence type="ECO:0000313" key="9">
    <source>
        <dbReference type="EMBL" id="MFL9840021.1"/>
    </source>
</evidence>
<keyword evidence="2" id="KW-0813">Transport</keyword>
<dbReference type="PANTHER" id="PTHR30069:SF46">
    <property type="entry name" value="OAR PROTEIN"/>
    <property type="match status" value="1"/>
</dbReference>
<protein>
    <submittedName>
        <fullName evidence="9">TonB-dependent receptor</fullName>
    </submittedName>
</protein>
<name>A0ABW8YIC8_9SPHN</name>
<dbReference type="RefSeq" id="WP_408076978.1">
    <property type="nucleotide sequence ID" value="NZ_JBELQC010000001.1"/>
</dbReference>
<dbReference type="EMBL" id="JBELQC010000001">
    <property type="protein sequence ID" value="MFL9840021.1"/>
    <property type="molecule type" value="Genomic_DNA"/>
</dbReference>
<keyword evidence="4" id="KW-0812">Transmembrane</keyword>
<keyword evidence="5" id="KW-0472">Membrane</keyword>
<feature type="chain" id="PRO_5046914235" evidence="7">
    <location>
        <begin position="33"/>
        <end position="996"/>
    </location>
</feature>
<evidence type="ECO:0000256" key="5">
    <source>
        <dbReference type="ARBA" id="ARBA00023136"/>
    </source>
</evidence>
<dbReference type="Gene3D" id="2.170.130.10">
    <property type="entry name" value="TonB-dependent receptor, plug domain"/>
    <property type="match status" value="1"/>
</dbReference>
<reference evidence="9 10" key="1">
    <citation type="submission" date="2024-06" db="EMBL/GenBank/DDBJ databases">
        <authorList>
            <person name="Kaempfer P."/>
            <person name="Viver T."/>
        </authorList>
    </citation>
    <scope>NUCLEOTIDE SEQUENCE [LARGE SCALE GENOMIC DNA]</scope>
    <source>
        <strain evidence="9 10">ST-64</strain>
    </source>
</reference>
<dbReference type="Pfam" id="PF25183">
    <property type="entry name" value="OMP_b-brl_4"/>
    <property type="match status" value="2"/>
</dbReference>
<feature type="signal peptide" evidence="7">
    <location>
        <begin position="1"/>
        <end position="32"/>
    </location>
</feature>
<dbReference type="SUPFAM" id="SSF56935">
    <property type="entry name" value="Porins"/>
    <property type="match status" value="1"/>
</dbReference>
<organism evidence="9 10">
    <name type="scientific">Sphingomonas plantiphila</name>
    <dbReference type="NCBI Taxonomy" id="3163295"/>
    <lineage>
        <taxon>Bacteria</taxon>
        <taxon>Pseudomonadati</taxon>
        <taxon>Pseudomonadota</taxon>
        <taxon>Alphaproteobacteria</taxon>
        <taxon>Sphingomonadales</taxon>
        <taxon>Sphingomonadaceae</taxon>
        <taxon>Sphingomonas</taxon>
    </lineage>
</organism>
<dbReference type="InterPro" id="IPR057601">
    <property type="entry name" value="Oar-like_b-barrel"/>
</dbReference>
<evidence type="ECO:0000256" key="2">
    <source>
        <dbReference type="ARBA" id="ARBA00022448"/>
    </source>
</evidence>
<evidence type="ECO:0000256" key="6">
    <source>
        <dbReference type="ARBA" id="ARBA00023237"/>
    </source>
</evidence>
<dbReference type="InterPro" id="IPR039426">
    <property type="entry name" value="TonB-dep_rcpt-like"/>
</dbReference>
<dbReference type="InterPro" id="IPR036942">
    <property type="entry name" value="Beta-barrel_TonB_sf"/>
</dbReference>
<keyword evidence="10" id="KW-1185">Reference proteome</keyword>
<accession>A0ABW8YIC8</accession>
<dbReference type="Proteomes" id="UP001629244">
    <property type="component" value="Unassembled WGS sequence"/>
</dbReference>
<dbReference type="InterPro" id="IPR013784">
    <property type="entry name" value="Carb-bd-like_fold"/>
</dbReference>
<keyword evidence="3" id="KW-1134">Transmembrane beta strand</keyword>